<dbReference type="InterPro" id="IPR013785">
    <property type="entry name" value="Aldolase_TIM"/>
</dbReference>
<evidence type="ECO:0000256" key="7">
    <source>
        <dbReference type="ARBA" id="ARBA00019397"/>
    </source>
</evidence>
<dbReference type="Proteomes" id="UP001210925">
    <property type="component" value="Unassembled WGS sequence"/>
</dbReference>
<dbReference type="AlphaFoldDB" id="A0AAD5UBS1"/>
<comment type="similarity">
    <text evidence="4 9">Belongs to the triosephosphate isomerase family.</text>
</comment>
<dbReference type="GO" id="GO:0046166">
    <property type="term" value="P:glyceraldehyde-3-phosphate biosynthetic process"/>
    <property type="evidence" value="ECO:0007669"/>
    <property type="project" value="TreeGrafter"/>
</dbReference>
<accession>A0AAD5UBS1</accession>
<dbReference type="PANTHER" id="PTHR21139">
    <property type="entry name" value="TRIOSEPHOSPHATE ISOMERASE"/>
    <property type="match status" value="1"/>
</dbReference>
<dbReference type="GO" id="GO:0005829">
    <property type="term" value="C:cytosol"/>
    <property type="evidence" value="ECO:0007669"/>
    <property type="project" value="TreeGrafter"/>
</dbReference>
<dbReference type="GO" id="GO:0006096">
    <property type="term" value="P:glycolytic process"/>
    <property type="evidence" value="ECO:0007669"/>
    <property type="project" value="UniProtKB-KW"/>
</dbReference>
<dbReference type="EMBL" id="JADGKB010000109">
    <property type="protein sequence ID" value="KAJ3253460.1"/>
    <property type="molecule type" value="Genomic_DNA"/>
</dbReference>
<dbReference type="InterPro" id="IPR020861">
    <property type="entry name" value="Triosephosphate_isomerase_AS"/>
</dbReference>
<dbReference type="Gene3D" id="3.20.20.70">
    <property type="entry name" value="Aldolase class I"/>
    <property type="match status" value="1"/>
</dbReference>
<evidence type="ECO:0000313" key="11">
    <source>
        <dbReference type="Proteomes" id="UP001210925"/>
    </source>
</evidence>
<dbReference type="InterPro" id="IPR022896">
    <property type="entry name" value="TrioseP_Isoase_bac/euk"/>
</dbReference>
<keyword evidence="9" id="KW-0324">Glycolysis</keyword>
<sequence>MRKFIVGGNWKMNGSKALVNEISGALNAGDFGPVEIVVAVPAPLLPLAREKFKSTIGVSAQNCSQEKSGAFTGEVNVDILKDINVDWVILGHSERREIFKESDEVVGKKVSFAIKNGLKVIACIGEKLNEREANQTMQVVIRQLEAIRKELSEAEWANVVLAYEPVWAIGTGKVATPQQAQEVHSEIRKWLAANVSQKVADETRIQYGGSVNAKNCGELQSQPDIDGFLVGGASLKAADFVTICRCKL</sequence>
<evidence type="ECO:0000256" key="2">
    <source>
        <dbReference type="ARBA" id="ARBA00004680"/>
    </source>
</evidence>
<organism evidence="10 11">
    <name type="scientific">Boothiomyces macroporosus</name>
    <dbReference type="NCBI Taxonomy" id="261099"/>
    <lineage>
        <taxon>Eukaryota</taxon>
        <taxon>Fungi</taxon>
        <taxon>Fungi incertae sedis</taxon>
        <taxon>Chytridiomycota</taxon>
        <taxon>Chytridiomycota incertae sedis</taxon>
        <taxon>Chytridiomycetes</taxon>
        <taxon>Rhizophydiales</taxon>
        <taxon>Terramycetaceae</taxon>
        <taxon>Boothiomyces</taxon>
    </lineage>
</organism>
<proteinExistence type="inferred from homology"/>
<dbReference type="GO" id="GO:0004807">
    <property type="term" value="F:triose-phosphate isomerase activity"/>
    <property type="evidence" value="ECO:0007669"/>
    <property type="project" value="UniProtKB-EC"/>
</dbReference>
<comment type="catalytic activity">
    <reaction evidence="1 9">
        <text>D-glyceraldehyde 3-phosphate = dihydroxyacetone phosphate</text>
        <dbReference type="Rhea" id="RHEA:18585"/>
        <dbReference type="ChEBI" id="CHEBI:57642"/>
        <dbReference type="ChEBI" id="CHEBI:59776"/>
        <dbReference type="EC" id="5.3.1.1"/>
    </reaction>
</comment>
<evidence type="ECO:0000256" key="6">
    <source>
        <dbReference type="ARBA" id="ARBA00011940"/>
    </source>
</evidence>
<keyword evidence="11" id="KW-1185">Reference proteome</keyword>
<comment type="caution">
    <text evidence="10">The sequence shown here is derived from an EMBL/GenBank/DDBJ whole genome shotgun (WGS) entry which is preliminary data.</text>
</comment>
<protein>
    <recommendedName>
        <fullName evidence="7 9">Triosephosphate isomerase</fullName>
        <ecNumber evidence="6 9">5.3.1.1</ecNumber>
    </recommendedName>
</protein>
<dbReference type="InterPro" id="IPR000652">
    <property type="entry name" value="Triosephosphate_isomerase"/>
</dbReference>
<gene>
    <name evidence="10" type="ORF">HK103_000540</name>
</gene>
<dbReference type="SUPFAM" id="SSF51351">
    <property type="entry name" value="Triosephosphate isomerase (TIM)"/>
    <property type="match status" value="1"/>
</dbReference>
<comment type="pathway">
    <text evidence="2 9">Carbohydrate degradation; glycolysis; D-glyceraldehyde 3-phosphate from glycerone phosphate: step 1/1.</text>
</comment>
<evidence type="ECO:0000256" key="5">
    <source>
        <dbReference type="ARBA" id="ARBA00011738"/>
    </source>
</evidence>
<name>A0AAD5UBS1_9FUNG</name>
<dbReference type="NCBIfam" id="TIGR00419">
    <property type="entry name" value="tim"/>
    <property type="match status" value="1"/>
</dbReference>
<evidence type="ECO:0000256" key="1">
    <source>
        <dbReference type="ARBA" id="ARBA00000474"/>
    </source>
</evidence>
<dbReference type="PROSITE" id="PS00171">
    <property type="entry name" value="TIM_1"/>
    <property type="match status" value="1"/>
</dbReference>
<evidence type="ECO:0000256" key="3">
    <source>
        <dbReference type="ARBA" id="ARBA00004742"/>
    </source>
</evidence>
<keyword evidence="8 9" id="KW-0413">Isomerase</keyword>
<dbReference type="FunFam" id="3.20.20.70:FF:000025">
    <property type="entry name" value="Triosephosphate isomerase"/>
    <property type="match status" value="1"/>
</dbReference>
<dbReference type="GO" id="GO:0006094">
    <property type="term" value="P:gluconeogenesis"/>
    <property type="evidence" value="ECO:0007669"/>
    <property type="project" value="UniProtKB-KW"/>
</dbReference>
<dbReference type="HAMAP" id="MF_00147_B">
    <property type="entry name" value="TIM_B"/>
    <property type="match status" value="1"/>
</dbReference>
<dbReference type="PROSITE" id="PS51440">
    <property type="entry name" value="TIM_2"/>
    <property type="match status" value="1"/>
</dbReference>
<evidence type="ECO:0000256" key="8">
    <source>
        <dbReference type="ARBA" id="ARBA00023235"/>
    </source>
</evidence>
<evidence type="ECO:0000256" key="9">
    <source>
        <dbReference type="RuleBase" id="RU363013"/>
    </source>
</evidence>
<keyword evidence="9" id="KW-0312">Gluconeogenesis</keyword>
<comment type="subunit">
    <text evidence="5">Homodimer.</text>
</comment>
<dbReference type="EC" id="5.3.1.1" evidence="6 9"/>
<reference evidence="10" key="1">
    <citation type="submission" date="2020-05" db="EMBL/GenBank/DDBJ databases">
        <title>Phylogenomic resolution of chytrid fungi.</title>
        <authorList>
            <person name="Stajich J.E."/>
            <person name="Amses K."/>
            <person name="Simmons R."/>
            <person name="Seto K."/>
            <person name="Myers J."/>
            <person name="Bonds A."/>
            <person name="Quandt C.A."/>
            <person name="Barry K."/>
            <person name="Liu P."/>
            <person name="Grigoriev I."/>
            <person name="Longcore J.E."/>
            <person name="James T.Y."/>
        </authorList>
    </citation>
    <scope>NUCLEOTIDE SEQUENCE</scope>
    <source>
        <strain evidence="10">PLAUS21</strain>
    </source>
</reference>
<dbReference type="Pfam" id="PF00121">
    <property type="entry name" value="TIM"/>
    <property type="match status" value="1"/>
</dbReference>
<comment type="pathway">
    <text evidence="3 9">Carbohydrate biosynthesis; gluconeogenesis.</text>
</comment>
<evidence type="ECO:0000256" key="4">
    <source>
        <dbReference type="ARBA" id="ARBA00007422"/>
    </source>
</evidence>
<dbReference type="GO" id="GO:0019563">
    <property type="term" value="P:glycerol catabolic process"/>
    <property type="evidence" value="ECO:0007669"/>
    <property type="project" value="TreeGrafter"/>
</dbReference>
<dbReference type="CDD" id="cd00311">
    <property type="entry name" value="TIM"/>
    <property type="match status" value="1"/>
</dbReference>
<dbReference type="InterPro" id="IPR035990">
    <property type="entry name" value="TIM_sf"/>
</dbReference>
<dbReference type="PANTHER" id="PTHR21139:SF2">
    <property type="entry name" value="TRIOSEPHOSPHATE ISOMERASE"/>
    <property type="match status" value="1"/>
</dbReference>
<evidence type="ECO:0000313" key="10">
    <source>
        <dbReference type="EMBL" id="KAJ3253460.1"/>
    </source>
</evidence>